<gene>
    <name evidence="3" type="ordered locus">midi_00253</name>
</gene>
<dbReference type="Gene3D" id="3.30.1370.70">
    <property type="entry name" value="Scaffold protein Nfu/NifU, N-terminal domain"/>
    <property type="match status" value="1"/>
</dbReference>
<dbReference type="HOGENOM" id="CLU_060555_0_2_5"/>
<dbReference type="Proteomes" id="UP000006639">
    <property type="component" value="Chromosome"/>
</dbReference>
<dbReference type="InterPro" id="IPR035433">
    <property type="entry name" value="NFU1-like"/>
</dbReference>
<organism evidence="3 4">
    <name type="scientific">Midichloria mitochondrii (strain IricVA)</name>
    <dbReference type="NCBI Taxonomy" id="696127"/>
    <lineage>
        <taxon>Bacteria</taxon>
        <taxon>Pseudomonadati</taxon>
        <taxon>Pseudomonadota</taxon>
        <taxon>Alphaproteobacteria</taxon>
        <taxon>Rickettsiales</taxon>
        <taxon>Candidatus Midichloriaceae</taxon>
        <taxon>Candidatus Midichloria</taxon>
    </lineage>
</organism>
<dbReference type="Pfam" id="PF08712">
    <property type="entry name" value="Nfu_N"/>
    <property type="match status" value="1"/>
</dbReference>
<dbReference type="RefSeq" id="WP_013950785.1">
    <property type="nucleotide sequence ID" value="NC_015722.1"/>
</dbReference>
<dbReference type="GO" id="GO:0016226">
    <property type="term" value="P:iron-sulfur cluster assembly"/>
    <property type="evidence" value="ECO:0007669"/>
    <property type="project" value="InterPro"/>
</dbReference>
<dbReference type="SUPFAM" id="SSF117916">
    <property type="entry name" value="Fe-S cluster assembly (FSCA) domain-like"/>
    <property type="match status" value="1"/>
</dbReference>
<dbReference type="STRING" id="696127.midi_00253"/>
<dbReference type="PIRSF" id="PIRSF036773">
    <property type="entry name" value="HIRIP5"/>
    <property type="match status" value="1"/>
</dbReference>
<evidence type="ECO:0000256" key="1">
    <source>
        <dbReference type="ARBA" id="ARBA00006420"/>
    </source>
</evidence>
<evidence type="ECO:0000313" key="4">
    <source>
        <dbReference type="Proteomes" id="UP000006639"/>
    </source>
</evidence>
<sequence>MCYETRFLTTAPMFIQIQETPNPNTLKFLPESAVLRPNFTASFFNIEECTNAPLAKYLLQIKGTKSVFLASEFISVTKENELSWDSLKTLIMAAIMDHYMAGYPVVLESFYTPQENTKHEVSDAIVNQIREIIDNKVRPAVAEDGGDIMFHKFENGIIYLEMYGACSGCPSSAVTLKSGIEKMLKHYVPEVLGVESI</sequence>
<evidence type="ECO:0000259" key="2">
    <source>
        <dbReference type="SMART" id="SM00932"/>
    </source>
</evidence>
<evidence type="ECO:0000313" key="3">
    <source>
        <dbReference type="EMBL" id="AEI88569.1"/>
    </source>
</evidence>
<dbReference type="Gene3D" id="3.30.300.130">
    <property type="entry name" value="Fe-S cluster assembly (FSCA)"/>
    <property type="match status" value="1"/>
</dbReference>
<dbReference type="SUPFAM" id="SSF110836">
    <property type="entry name" value="Hypothetical protein SAV1430"/>
    <property type="match status" value="1"/>
</dbReference>
<name>F7XV70_MIDMI</name>
<dbReference type="InterPro" id="IPR034904">
    <property type="entry name" value="FSCA_dom_sf"/>
</dbReference>
<dbReference type="KEGG" id="mmn:midi_00253"/>
<dbReference type="GO" id="GO:0005506">
    <property type="term" value="F:iron ion binding"/>
    <property type="evidence" value="ECO:0007669"/>
    <property type="project" value="InterPro"/>
</dbReference>
<keyword evidence="4" id="KW-1185">Reference proteome</keyword>
<protein>
    <submittedName>
        <fullName evidence="3">NifU domain protein</fullName>
    </submittedName>
</protein>
<dbReference type="InterPro" id="IPR014824">
    <property type="entry name" value="Nfu/NifU_N"/>
</dbReference>
<dbReference type="EMBL" id="CP002130">
    <property type="protein sequence ID" value="AEI88569.1"/>
    <property type="molecule type" value="Genomic_DNA"/>
</dbReference>
<dbReference type="Pfam" id="PF01106">
    <property type="entry name" value="NifU"/>
    <property type="match status" value="1"/>
</dbReference>
<dbReference type="GO" id="GO:0051536">
    <property type="term" value="F:iron-sulfur cluster binding"/>
    <property type="evidence" value="ECO:0007669"/>
    <property type="project" value="InterPro"/>
</dbReference>
<proteinExistence type="inferred from homology"/>
<comment type="similarity">
    <text evidence="1">Belongs to the NifU family.</text>
</comment>
<dbReference type="PANTHER" id="PTHR11178:SF1">
    <property type="entry name" value="NFU1 IRON-SULFUR CLUSTER SCAFFOLD HOMOLOG, MITOCHONDRIAL"/>
    <property type="match status" value="1"/>
</dbReference>
<reference evidence="3 4" key="1">
    <citation type="journal article" date="2011" name="Mol. Biol. Evol.">
        <title>Phylogenomic evidence for the presence of a flagellum and cbb3 oxidase in the free-living mitochondrial ancestor.</title>
        <authorList>
            <person name="Sassera D."/>
            <person name="Lo N."/>
            <person name="Epis S."/>
            <person name="D'Auria G."/>
            <person name="Montagna M."/>
            <person name="Comandatore F."/>
            <person name="Horner D."/>
            <person name="Pereto J."/>
            <person name="Luciano A.M."/>
            <person name="Franciosi F."/>
            <person name="Ferri E."/>
            <person name="Crotti E."/>
            <person name="Bazzocchi C."/>
            <person name="Daffonchio D."/>
            <person name="Sacchi L."/>
            <person name="Moya A."/>
            <person name="Latorre A."/>
            <person name="Bandi C."/>
        </authorList>
    </citation>
    <scope>NUCLEOTIDE SEQUENCE [LARGE SCALE GENOMIC DNA]</scope>
    <source>
        <strain evidence="3 4">IricVA</strain>
    </source>
</reference>
<dbReference type="InterPro" id="IPR001075">
    <property type="entry name" value="NIF_FeS_clus_asmbl_NifU_C"/>
</dbReference>
<feature type="domain" description="Scaffold protein Nfu/NifU N-terminal" evidence="2">
    <location>
        <begin position="15"/>
        <end position="102"/>
    </location>
</feature>
<dbReference type="PANTHER" id="PTHR11178">
    <property type="entry name" value="IRON-SULFUR CLUSTER SCAFFOLD PROTEIN NFU-RELATED"/>
    <property type="match status" value="1"/>
</dbReference>
<dbReference type="FunFam" id="3.30.300.130:FF:000001">
    <property type="entry name" value="NFU1 iron-sulfur cluster scaffold"/>
    <property type="match status" value="1"/>
</dbReference>
<accession>F7XV70</accession>
<dbReference type="AlphaFoldDB" id="F7XV70"/>
<dbReference type="SMART" id="SM00932">
    <property type="entry name" value="Nfu_N"/>
    <property type="match status" value="1"/>
</dbReference>
<dbReference type="InterPro" id="IPR036498">
    <property type="entry name" value="Nfu/NifU_N_sf"/>
</dbReference>